<name>A0A8J3SP41_9ACTN</name>
<dbReference type="Gene3D" id="1.20.1290.10">
    <property type="entry name" value="AhpD-like"/>
    <property type="match status" value="1"/>
</dbReference>
<keyword evidence="3" id="KW-1185">Reference proteome</keyword>
<dbReference type="PANTHER" id="PTHR34846:SF5">
    <property type="entry name" value="CARBOXYMUCONOLACTONE DECARBOXYLASE-LIKE DOMAIN-CONTAINING PROTEIN"/>
    <property type="match status" value="1"/>
</dbReference>
<feature type="domain" description="Carboxymuconolactone decarboxylase-like" evidence="1">
    <location>
        <begin position="55"/>
        <end position="103"/>
    </location>
</feature>
<dbReference type="Pfam" id="PF02627">
    <property type="entry name" value="CMD"/>
    <property type="match status" value="1"/>
</dbReference>
<organism evidence="2 3">
    <name type="scientific">Planobispora siamensis</name>
    <dbReference type="NCBI Taxonomy" id="936338"/>
    <lineage>
        <taxon>Bacteria</taxon>
        <taxon>Bacillati</taxon>
        <taxon>Actinomycetota</taxon>
        <taxon>Actinomycetes</taxon>
        <taxon>Streptosporangiales</taxon>
        <taxon>Streptosporangiaceae</taxon>
        <taxon>Planobispora</taxon>
    </lineage>
</organism>
<dbReference type="GO" id="GO:0051920">
    <property type="term" value="F:peroxiredoxin activity"/>
    <property type="evidence" value="ECO:0007669"/>
    <property type="project" value="InterPro"/>
</dbReference>
<proteinExistence type="predicted"/>
<dbReference type="Proteomes" id="UP000619788">
    <property type="component" value="Unassembled WGS sequence"/>
</dbReference>
<dbReference type="InterPro" id="IPR029032">
    <property type="entry name" value="AhpD-like"/>
</dbReference>
<dbReference type="InterPro" id="IPR003779">
    <property type="entry name" value="CMD-like"/>
</dbReference>
<dbReference type="SUPFAM" id="SSF69118">
    <property type="entry name" value="AhpD-like"/>
    <property type="match status" value="1"/>
</dbReference>
<dbReference type="EMBL" id="BOOJ01000057">
    <property type="protein sequence ID" value="GIH95859.1"/>
    <property type="molecule type" value="Genomic_DNA"/>
</dbReference>
<evidence type="ECO:0000313" key="2">
    <source>
        <dbReference type="EMBL" id="GIH95859.1"/>
    </source>
</evidence>
<dbReference type="PANTHER" id="PTHR34846">
    <property type="entry name" value="4-CARBOXYMUCONOLACTONE DECARBOXYLASE FAMILY PROTEIN (AFU_ORTHOLOGUE AFUA_6G11590)"/>
    <property type="match status" value="1"/>
</dbReference>
<protein>
    <recommendedName>
        <fullName evidence="1">Carboxymuconolactone decarboxylase-like domain-containing protein</fullName>
    </recommendedName>
</protein>
<comment type="caution">
    <text evidence="2">The sequence shown here is derived from an EMBL/GenBank/DDBJ whole genome shotgun (WGS) entry which is preliminary data.</text>
</comment>
<evidence type="ECO:0000313" key="3">
    <source>
        <dbReference type="Proteomes" id="UP000619788"/>
    </source>
</evidence>
<evidence type="ECO:0000259" key="1">
    <source>
        <dbReference type="Pfam" id="PF02627"/>
    </source>
</evidence>
<sequence length="201" mass="21800">MARIEPLAEPYPQQEGALLRAMMPPGVEPIALFRVLARNPKLTRAMHGWGSYELGRELSVGLREREIVILRTCAACGCEYEWGVHVAFFGGRAGLTPAQIASLTSGEAGDPCWDDEGERLLIRAVDALHRDGDIGEELWSRLAARFTEPQLLDVVVLCGWYHAISFLARTLRLEREPGAPAFADVAPGAVPVGGAPRTAAS</sequence>
<dbReference type="RefSeq" id="WP_239128185.1">
    <property type="nucleotide sequence ID" value="NZ_BOOJ01000057.1"/>
</dbReference>
<dbReference type="AlphaFoldDB" id="A0A8J3SP41"/>
<accession>A0A8J3SP41</accession>
<gene>
    <name evidence="2" type="ORF">Psi01_64890</name>
</gene>
<reference evidence="2 3" key="1">
    <citation type="submission" date="2021-01" db="EMBL/GenBank/DDBJ databases">
        <title>Whole genome shotgun sequence of Planobispora siamensis NBRC 107568.</title>
        <authorList>
            <person name="Komaki H."/>
            <person name="Tamura T."/>
        </authorList>
    </citation>
    <scope>NUCLEOTIDE SEQUENCE [LARGE SCALE GENOMIC DNA]</scope>
    <source>
        <strain evidence="2 3">NBRC 107568</strain>
    </source>
</reference>